<evidence type="ECO:0000313" key="11">
    <source>
        <dbReference type="Proteomes" id="UP000623129"/>
    </source>
</evidence>
<dbReference type="CDD" id="cd13365">
    <property type="entry name" value="PH_PLC_plant-like"/>
    <property type="match status" value="1"/>
</dbReference>
<feature type="repeat" description="RCC1" evidence="6">
    <location>
        <begin position="329"/>
        <end position="383"/>
    </location>
</feature>
<dbReference type="Gene3D" id="2.30.29.30">
    <property type="entry name" value="Pleckstrin-homology domain (PH domain)/Phosphotyrosine-binding domain (PTB)"/>
    <property type="match status" value="1"/>
</dbReference>
<dbReference type="Pfam" id="PF01363">
    <property type="entry name" value="FYVE"/>
    <property type="match status" value="1"/>
</dbReference>
<dbReference type="EMBL" id="SWLB01000195">
    <property type="protein sequence ID" value="KAF3319878.1"/>
    <property type="molecule type" value="Genomic_DNA"/>
</dbReference>
<feature type="repeat" description="RCC1" evidence="6">
    <location>
        <begin position="562"/>
        <end position="613"/>
    </location>
</feature>
<evidence type="ECO:0000256" key="1">
    <source>
        <dbReference type="ARBA" id="ARBA00022723"/>
    </source>
</evidence>
<dbReference type="InterPro" id="IPR000408">
    <property type="entry name" value="Reg_chr_condens"/>
</dbReference>
<evidence type="ECO:0000256" key="4">
    <source>
        <dbReference type="ARBA" id="ARBA00022833"/>
    </source>
</evidence>
<dbReference type="Gene3D" id="3.30.40.10">
    <property type="entry name" value="Zinc/RING finger domain, C3HC4 (zinc finger)"/>
    <property type="match status" value="1"/>
</dbReference>
<dbReference type="OrthoDB" id="5981550at2759"/>
<dbReference type="PROSITE" id="PS50178">
    <property type="entry name" value="ZF_FYVE"/>
    <property type="match status" value="1"/>
</dbReference>
<dbReference type="InterPro" id="IPR017455">
    <property type="entry name" value="Znf_FYVE-rel"/>
</dbReference>
<dbReference type="InterPro" id="IPR000306">
    <property type="entry name" value="Znf_FYVE"/>
</dbReference>
<evidence type="ECO:0000313" key="10">
    <source>
        <dbReference type="EMBL" id="KAF3319878.1"/>
    </source>
</evidence>
<dbReference type="Pfam" id="PF25390">
    <property type="entry name" value="WD40_RLD"/>
    <property type="match status" value="1"/>
</dbReference>
<dbReference type="SUPFAM" id="SSF50985">
    <property type="entry name" value="RCC1/BLIP-II"/>
    <property type="match status" value="1"/>
</dbReference>
<keyword evidence="2" id="KW-0677">Repeat</keyword>
<name>A0A833QBL3_9POAL</name>
<feature type="domain" description="FYVE-type" evidence="9">
    <location>
        <begin position="618"/>
        <end position="680"/>
    </location>
</feature>
<dbReference type="SMART" id="SM00233">
    <property type="entry name" value="PH"/>
    <property type="match status" value="1"/>
</dbReference>
<evidence type="ECO:0000256" key="5">
    <source>
        <dbReference type="PROSITE-ProRule" id="PRU00091"/>
    </source>
</evidence>
<feature type="compositionally biased region" description="Polar residues" evidence="8">
    <location>
        <begin position="767"/>
        <end position="776"/>
    </location>
</feature>
<evidence type="ECO:0000256" key="2">
    <source>
        <dbReference type="ARBA" id="ARBA00022737"/>
    </source>
</evidence>
<dbReference type="SUPFAM" id="SSF50729">
    <property type="entry name" value="PH domain-like"/>
    <property type="match status" value="1"/>
</dbReference>
<dbReference type="SMART" id="SM00064">
    <property type="entry name" value="FYVE"/>
    <property type="match status" value="1"/>
</dbReference>
<evidence type="ECO:0000259" key="9">
    <source>
        <dbReference type="PROSITE" id="PS50178"/>
    </source>
</evidence>
<feature type="repeat" description="RCC1" evidence="6">
    <location>
        <begin position="514"/>
        <end position="561"/>
    </location>
</feature>
<dbReference type="InterPro" id="IPR058923">
    <property type="entry name" value="RCC1-like_dom"/>
</dbReference>
<feature type="repeat" description="RCC1" evidence="6">
    <location>
        <begin position="462"/>
        <end position="513"/>
    </location>
</feature>
<dbReference type="CDD" id="cd00065">
    <property type="entry name" value="FYVE_like_SF"/>
    <property type="match status" value="1"/>
</dbReference>
<proteinExistence type="predicted"/>
<evidence type="ECO:0000256" key="8">
    <source>
        <dbReference type="SAM" id="MobiDB-lite"/>
    </source>
</evidence>
<dbReference type="Pfam" id="PF08381">
    <property type="entry name" value="BRX"/>
    <property type="match status" value="1"/>
</dbReference>
<keyword evidence="11" id="KW-1185">Reference proteome</keyword>
<keyword evidence="4" id="KW-0862">Zinc</keyword>
<gene>
    <name evidence="10" type="ORF">FCM35_KLT21868</name>
</gene>
<feature type="region of interest" description="Disordered" evidence="8">
    <location>
        <begin position="767"/>
        <end position="802"/>
    </location>
</feature>
<sequence>MADLFNYGNPDRDIEQALVALKRGTQLIKCSRKGKPKLRSFRLSSDETTLIWISHKKQKSIKLPSVTKIIPGQRTAVFGRYPLPEKDYLSFSLVYRNKNEERTLDLICKDQAEVEIWFSGLQTLINSNSTQQRKARSETSSDITFSDVSYFSFSLKHLSLGAKNLSPSNYVYLTSGKSEHAGHSLEYPNMIIRGSTSGCNVDVNGRLSVSSAPGSSNVAEDIESLGDVFIWGEVWTDGPQFQKADVLSPKQLETDVAIDVQQVAGGVGHAALVTRQGDVFTWGEEFSGRLGRGNELSASRPKPVEVFSSCNMEVVVCGEFHTCAINVQGELFTWGDVVYKAGLLGHGSEAGHSLPKRVSGPLEGIRVICISCGSWHTALVTFNNKLFTFGEGAFGALGHGNRESINYPKEVKKWSGLEHLEKSGVVKTEVRGIKKVACGLWHTAAIVEVVKINKLNEQLASPVIFTWGDGGKFRLGQGDKEARLVPALVESLCSYNFHQIACGHNLTVALTTSSRVITMGDPTYGQLGTSKVNSESPNLVILTDVEDIACGAAHVVALTQRSELYTWGRGANGRLGHGDIEDRDKPTLVESLRDRHVKSISCGASFTACICIHKWVPTNDQSVCAGCRQSFGFARKRHTCYHCGLVHCHACSSRKALKAQLAPNPGKPHRVCDLCFAKLNANETNNMTAVASNRYVVTRRSTDQGRASRLLLQSPADPVRYSDVKPVRNEGKSESLSIIRASQVQSLLPLPTSLSALHAALRPIVTSSALPSSNGNSNGGTVPGSPYSRRPSPPPSTPFFTKNVYDNQKKIIDTLQNEVQQLQIEKEMQDKEIHNVLKKAKKAATFAAKENAKCNATFDLVRKFESQLKEIGDNMPPQVFETLDALRKQSESIKPSYGTADQDHPRFLADNTSNTYEAESLEPGAVRSSIENPFEESEDRFEPGVRKRYLEHQAEEWWKDNKDRVIKHYTNTSPNPDAVLPAPPLPPPLPRAANNGETSGTKSEG</sequence>
<feature type="compositionally biased region" description="Pro residues" evidence="8">
    <location>
        <begin position="981"/>
        <end position="990"/>
    </location>
</feature>
<dbReference type="InterPro" id="IPR011011">
    <property type="entry name" value="Znf_FYVE_PHD"/>
</dbReference>
<keyword evidence="3 5" id="KW-0863">Zinc-finger</keyword>
<evidence type="ECO:0000256" key="6">
    <source>
        <dbReference type="PROSITE-ProRule" id="PRU00235"/>
    </source>
</evidence>
<dbReference type="InterPro" id="IPR051210">
    <property type="entry name" value="Ub_ligase/GEF_domain"/>
</dbReference>
<reference evidence="10" key="1">
    <citation type="submission" date="2020-01" db="EMBL/GenBank/DDBJ databases">
        <title>Genome sequence of Kobresia littledalei, the first chromosome-level genome in the family Cyperaceae.</title>
        <authorList>
            <person name="Qu G."/>
        </authorList>
    </citation>
    <scope>NUCLEOTIDE SEQUENCE</scope>
    <source>
        <strain evidence="10">C.B.Clarke</strain>
        <tissue evidence="10">Leaf</tissue>
    </source>
</reference>
<dbReference type="InterPro" id="IPR009091">
    <property type="entry name" value="RCC1/BLIP-II"/>
</dbReference>
<keyword evidence="7" id="KW-0175">Coiled coil</keyword>
<evidence type="ECO:0000256" key="3">
    <source>
        <dbReference type="ARBA" id="ARBA00022771"/>
    </source>
</evidence>
<dbReference type="SUPFAM" id="SSF57903">
    <property type="entry name" value="FYVE/PHD zinc finger"/>
    <property type="match status" value="1"/>
</dbReference>
<dbReference type="InterPro" id="IPR011993">
    <property type="entry name" value="PH-like_dom_sf"/>
</dbReference>
<feature type="compositionally biased region" description="Polar residues" evidence="8">
    <location>
        <begin position="996"/>
        <end position="1005"/>
    </location>
</feature>
<feature type="region of interest" description="Disordered" evidence="8">
    <location>
        <begin position="968"/>
        <end position="1005"/>
    </location>
</feature>
<feature type="coiled-coil region" evidence="7">
    <location>
        <begin position="805"/>
        <end position="839"/>
    </location>
</feature>
<dbReference type="PANTHER" id="PTHR22870">
    <property type="entry name" value="REGULATOR OF CHROMOSOME CONDENSATION"/>
    <property type="match status" value="1"/>
</dbReference>
<dbReference type="InterPro" id="IPR013591">
    <property type="entry name" value="Brevis_radix_dom"/>
</dbReference>
<dbReference type="PROSITE" id="PS00626">
    <property type="entry name" value="RCC1_2"/>
    <property type="match status" value="2"/>
</dbReference>
<dbReference type="Pfam" id="PF16457">
    <property type="entry name" value="PH_12"/>
    <property type="match status" value="1"/>
</dbReference>
<feature type="repeat" description="RCC1" evidence="6">
    <location>
        <begin position="384"/>
        <end position="449"/>
    </location>
</feature>
<dbReference type="PROSITE" id="PS50012">
    <property type="entry name" value="RCC1_3"/>
    <property type="match status" value="6"/>
</dbReference>
<dbReference type="Proteomes" id="UP000623129">
    <property type="component" value="Unassembled WGS sequence"/>
</dbReference>
<comment type="caution">
    <text evidence="10">The sequence shown here is derived from an EMBL/GenBank/DDBJ whole genome shotgun (WGS) entry which is preliminary data.</text>
</comment>
<dbReference type="InterPro" id="IPR013083">
    <property type="entry name" value="Znf_RING/FYVE/PHD"/>
</dbReference>
<dbReference type="PANTHER" id="PTHR22870:SF352">
    <property type="entry name" value="REGULATOR OF CHROMOSOME CONDENSATION (RCC1) FAMILY PROTEIN"/>
    <property type="match status" value="1"/>
</dbReference>
<feature type="repeat" description="RCC1" evidence="6">
    <location>
        <begin position="277"/>
        <end position="328"/>
    </location>
</feature>
<dbReference type="GO" id="GO:0008270">
    <property type="term" value="F:zinc ion binding"/>
    <property type="evidence" value="ECO:0007669"/>
    <property type="project" value="UniProtKB-KW"/>
</dbReference>
<dbReference type="InterPro" id="IPR001849">
    <property type="entry name" value="PH_domain"/>
</dbReference>
<protein>
    <submittedName>
        <fullName evidence="10">E3 ubiquitin-protein ligase HERC1</fullName>
    </submittedName>
</protein>
<keyword evidence="1" id="KW-0479">Metal-binding</keyword>
<dbReference type="AlphaFoldDB" id="A0A833QBL3"/>
<evidence type="ECO:0000256" key="7">
    <source>
        <dbReference type="SAM" id="Coils"/>
    </source>
</evidence>
<dbReference type="PRINTS" id="PR00633">
    <property type="entry name" value="RCCNDNSATION"/>
</dbReference>
<accession>A0A833QBL3</accession>
<organism evidence="10 11">
    <name type="scientific">Carex littledalei</name>
    <dbReference type="NCBI Taxonomy" id="544730"/>
    <lineage>
        <taxon>Eukaryota</taxon>
        <taxon>Viridiplantae</taxon>
        <taxon>Streptophyta</taxon>
        <taxon>Embryophyta</taxon>
        <taxon>Tracheophyta</taxon>
        <taxon>Spermatophyta</taxon>
        <taxon>Magnoliopsida</taxon>
        <taxon>Liliopsida</taxon>
        <taxon>Poales</taxon>
        <taxon>Cyperaceae</taxon>
        <taxon>Cyperoideae</taxon>
        <taxon>Cariceae</taxon>
        <taxon>Carex</taxon>
        <taxon>Carex subgen. Euthyceras</taxon>
    </lineage>
</organism>
<dbReference type="Gene3D" id="2.130.10.30">
    <property type="entry name" value="Regulator of chromosome condensation 1/beta-lactamase-inhibitor protein II"/>
    <property type="match status" value="2"/>
</dbReference>